<name>A0A1A7BK87_9SPHN</name>
<accession>A0A1A7BK87</accession>
<dbReference type="Proteomes" id="UP000092484">
    <property type="component" value="Unassembled WGS sequence"/>
</dbReference>
<gene>
    <name evidence="1" type="ORF">I603_0023</name>
</gene>
<reference evidence="1 2" key="1">
    <citation type="submission" date="2016-06" db="EMBL/GenBank/DDBJ databases">
        <title>Genome sequence of Porphyrobacter dokdonensis DSW-74.</title>
        <authorList>
            <person name="Kim J.F."/>
            <person name="Song J.Y."/>
        </authorList>
    </citation>
    <scope>NUCLEOTIDE SEQUENCE [LARGE SCALE GENOMIC DNA]</scope>
    <source>
        <strain evidence="1 2">DSW-74</strain>
    </source>
</reference>
<organism evidence="1 2">
    <name type="scientific">Erythrobacter dokdonensis DSW-74</name>
    <dbReference type="NCBI Taxonomy" id="1300349"/>
    <lineage>
        <taxon>Bacteria</taxon>
        <taxon>Pseudomonadati</taxon>
        <taxon>Pseudomonadota</taxon>
        <taxon>Alphaproteobacteria</taxon>
        <taxon>Sphingomonadales</taxon>
        <taxon>Erythrobacteraceae</taxon>
        <taxon>Erythrobacter/Porphyrobacter group</taxon>
        <taxon>Erythrobacter</taxon>
    </lineage>
</organism>
<protein>
    <submittedName>
        <fullName evidence="1">Uncharacterized protein</fullName>
    </submittedName>
</protein>
<proteinExistence type="predicted"/>
<comment type="caution">
    <text evidence="1">The sequence shown here is derived from an EMBL/GenBank/DDBJ whole genome shotgun (WGS) entry which is preliminary data.</text>
</comment>
<keyword evidence="2" id="KW-1185">Reference proteome</keyword>
<evidence type="ECO:0000313" key="1">
    <source>
        <dbReference type="EMBL" id="OBV11892.1"/>
    </source>
</evidence>
<sequence>MHARKLGAGGRDVDCKAPAFCTIRIALALRGAWAKGMHLPLAAAPILLVLNALPALAQPLSDSPADTEAQSLPALPELTAARLNRMCSPAGMMQYAFGETGVPGSTKVEQIISPGFAMPASFAPFERAKPMATAWSNRLFQMTYSFKLADEDEAQDIMSAIGDVLEEEAGWTYVERDFDTTPLSMINAVGWLSFEKAVEAEGAPTRVFLALDHGLGEVTLTCSREDLTRVQFGEAFGRLPEGTPRPAMPEVAIPPALDPVRCADEAVLAEMRDLIADARFADRFSARMLERTSYRDRLTTWMIWKLDQSGKIDTMEIVGLVIQASGYASPDGNPLAAMKKVLDMLPIVKRMGEAQNAGDPQGLCLALADFQIWIMEVDALTSKQTEAAHAALEAKARELGVSLD</sequence>
<dbReference type="EMBL" id="LZYB01000001">
    <property type="protein sequence ID" value="OBV11892.1"/>
    <property type="molecule type" value="Genomic_DNA"/>
</dbReference>
<dbReference type="STRING" id="1300349.I603_0023"/>
<dbReference type="AlphaFoldDB" id="A0A1A7BK87"/>
<evidence type="ECO:0000313" key="2">
    <source>
        <dbReference type="Proteomes" id="UP000092484"/>
    </source>
</evidence>
<dbReference type="PATRIC" id="fig|1300349.4.peg.23"/>